<accession>A0A6M1T334</accession>
<feature type="region of interest" description="Disordered" evidence="1">
    <location>
        <begin position="1"/>
        <end position="23"/>
    </location>
</feature>
<protein>
    <submittedName>
        <fullName evidence="3">AsmA-like C-terminal region-containing protein</fullName>
    </submittedName>
</protein>
<keyword evidence="2" id="KW-0812">Transmembrane</keyword>
<evidence type="ECO:0000256" key="2">
    <source>
        <dbReference type="SAM" id="Phobius"/>
    </source>
</evidence>
<sequence length="1162" mass="123145">MNQASSPDHTLDPAPTAKPRQRSKSRRAFKVAVWLLGIPSAILILLYITLLITPIRLPFTGPAIRGFVQSFIPPSADLSMGDMALALEGGVWPVIRFAPVQYRDTKSGAFIAMEALEVGFSPARALFGQPGTTITVVAPHVQIIQDLYGPRPGRFEVVEGENGAIYTIRVLEGEDTFPPIAISPTGIANSAGEAPPMRSDNDWLIYNLEASEQSLSDLVQQTELGRFSRLVVRDARIDMTDPVYGIYREIAAANLDIGPDARTGTTVGEFSALIGGRTVIGSIERSLDEDGTRRLQADVTNLDFSALMPFVDDRDSVAAMRGAGAVSIDVTFTGDTGKLIDGEFKIDLTGLDLRLEDDYFPIASSILDISWYPELGQFSLAEGTLQIGNSRAIIAGVFAMGLDQKYGPTVGMSIDAREVSINPNDLATPAVPFDTVEFSGWSAPLYGALGIDRLVARRGNASVATAGRIDLVQDGIGIDMSVAGQGITADDFKRLWPYIMGGESRDWFVANVPQGTVKNARMEFNFPVGAMDFTGGSDQPLPPDSMDIEINGEGVAIKATEAMPPIQIIGETRIAYDGNFSVSGGGGRVETAGGAIEIRNPALVMDNTNPEEPIVEISGDVNAPIPALIALAQEQQPDALSAVELPLDLQSLTGTLDLGLVATIALADEEQKRPMKIDYVANGTVADFGSAEPIEGRAISNGQLSFSANQAGYQLGGTADIDGMVAEISVEGTPTTDPALRIASTVAVDDLAAMGFDASEFLSGQVQFVAQPTTDGALQMSVDLEGAGLDIRDLGISKALGTPGTLEAIIRPDGEVTHLEDISLSFGDVRLAGVLDFHATDGLVSAKFDTFALSKGDSAQVELAPLEGGFDVTIRGAQLDLKPMLGRFFSLDTGSGGIETTQLDQSINLDVQLDRAIGFYATTAFNLDLDLALRNGELSRAILSAQFDEGNAISVTTNPAPNGRSLSVAFNDAGTILRLLGVYSQLAGGSGSLVMTTDRKQDVEVGQLVLRNFAIVDEDNVAQIVGNHADSRDAIALNNRLDFTAGEVTFVRRDKSVEVTNAVVAGATVGGNLRGFIYTDRGQYDLTGTFVPLFGLNNAFAQIPLLGPLLGGRDSEGLVGVTFAVRGPLGQPQFVVNPLSILAPGFLRELFEFRQGTTSTAH</sequence>
<evidence type="ECO:0000256" key="1">
    <source>
        <dbReference type="SAM" id="MobiDB-lite"/>
    </source>
</evidence>
<name>A0A6M1T334_9HYPH</name>
<gene>
    <name evidence="3" type="ORF">G5575_17685</name>
</gene>
<dbReference type="EMBL" id="JAALFG010000005">
    <property type="protein sequence ID" value="NGP19221.1"/>
    <property type="molecule type" value="Genomic_DNA"/>
</dbReference>
<reference evidence="3 4" key="1">
    <citation type="submission" date="2020-02" db="EMBL/GenBank/DDBJ databases">
        <authorList>
            <person name="Khan S.A."/>
            <person name="Jeon C.O."/>
            <person name="Chun B.H."/>
        </authorList>
    </citation>
    <scope>NUCLEOTIDE SEQUENCE [LARGE SCALE GENOMIC DNA]</scope>
    <source>
        <strain evidence="3 4">H239</strain>
    </source>
</reference>
<keyword evidence="2" id="KW-1133">Transmembrane helix</keyword>
<dbReference type="RefSeq" id="WP_164535477.1">
    <property type="nucleotide sequence ID" value="NZ_JAALFG010000005.1"/>
</dbReference>
<proteinExistence type="predicted"/>
<feature type="transmembrane region" description="Helical" evidence="2">
    <location>
        <begin position="28"/>
        <end position="52"/>
    </location>
</feature>
<organism evidence="3 4">
    <name type="scientific">Devosia aurantiaca</name>
    <dbReference type="NCBI Taxonomy" id="2714858"/>
    <lineage>
        <taxon>Bacteria</taxon>
        <taxon>Pseudomonadati</taxon>
        <taxon>Pseudomonadota</taxon>
        <taxon>Alphaproteobacteria</taxon>
        <taxon>Hyphomicrobiales</taxon>
        <taxon>Devosiaceae</taxon>
        <taxon>Devosia</taxon>
    </lineage>
</organism>
<keyword evidence="4" id="KW-1185">Reference proteome</keyword>
<evidence type="ECO:0000313" key="3">
    <source>
        <dbReference type="EMBL" id="NGP19221.1"/>
    </source>
</evidence>
<keyword evidence="2" id="KW-0472">Membrane</keyword>
<evidence type="ECO:0000313" key="4">
    <source>
        <dbReference type="Proteomes" id="UP000474802"/>
    </source>
</evidence>
<dbReference type="Proteomes" id="UP000474802">
    <property type="component" value="Unassembled WGS sequence"/>
</dbReference>
<dbReference type="AlphaFoldDB" id="A0A6M1T334"/>
<comment type="caution">
    <text evidence="3">The sequence shown here is derived from an EMBL/GenBank/DDBJ whole genome shotgun (WGS) entry which is preliminary data.</text>
</comment>
<reference evidence="3 4" key="2">
    <citation type="submission" date="2020-03" db="EMBL/GenBank/DDBJ databases">
        <title>Devosia chinhatensis sp. nov., isolated from a hexachlorocyclohexane (HCH) dump site in India.</title>
        <authorList>
            <person name="Kumar M."/>
            <person name="Lal R."/>
        </authorList>
    </citation>
    <scope>NUCLEOTIDE SEQUENCE [LARGE SCALE GENOMIC DNA]</scope>
    <source>
        <strain evidence="3 4">H239</strain>
    </source>
</reference>